<proteinExistence type="predicted"/>
<comment type="caution">
    <text evidence="2">The sequence shown here is derived from an EMBL/GenBank/DDBJ whole genome shotgun (WGS) entry which is preliminary data.</text>
</comment>
<organism evidence="2 3">
    <name type="scientific">Gulo gulo</name>
    <name type="common">Wolverine</name>
    <name type="synonym">Gluton</name>
    <dbReference type="NCBI Taxonomy" id="48420"/>
    <lineage>
        <taxon>Eukaryota</taxon>
        <taxon>Metazoa</taxon>
        <taxon>Chordata</taxon>
        <taxon>Craniata</taxon>
        <taxon>Vertebrata</taxon>
        <taxon>Euteleostomi</taxon>
        <taxon>Mammalia</taxon>
        <taxon>Eutheria</taxon>
        <taxon>Laurasiatheria</taxon>
        <taxon>Carnivora</taxon>
        <taxon>Caniformia</taxon>
        <taxon>Musteloidea</taxon>
        <taxon>Mustelidae</taxon>
        <taxon>Guloninae</taxon>
        <taxon>Gulo</taxon>
    </lineage>
</organism>
<name>A0A9X9PU07_GULGU</name>
<feature type="signal peptide" evidence="1">
    <location>
        <begin position="1"/>
        <end position="34"/>
    </location>
</feature>
<evidence type="ECO:0000256" key="1">
    <source>
        <dbReference type="SAM" id="SignalP"/>
    </source>
</evidence>
<protein>
    <submittedName>
        <fullName evidence="2">Uncharacterized protein</fullName>
    </submittedName>
</protein>
<reference evidence="2 3" key="1">
    <citation type="submission" date="2018-10" db="EMBL/GenBank/DDBJ databases">
        <authorList>
            <person name="Ekblom R."/>
            <person name="Jareborg N."/>
        </authorList>
    </citation>
    <scope>NUCLEOTIDE SEQUENCE [LARGE SCALE GENOMIC DNA]</scope>
    <source>
        <tissue evidence="2">Muscle</tissue>
    </source>
</reference>
<feature type="non-terminal residue" evidence="2">
    <location>
        <position position="1"/>
    </location>
</feature>
<sequence length="110" mass="12208">NFLCINIPIWLWKRRAGFWVVSVLLWDWEPGCPGRPPSGWVQQTLALRQAQACQGRWPAEATHPEGVVLVPSSHSLLPLPACLVSGFAKPERGQLSLIRNSEPWASLGES</sequence>
<feature type="non-terminal residue" evidence="2">
    <location>
        <position position="110"/>
    </location>
</feature>
<keyword evidence="1" id="KW-0732">Signal</keyword>
<dbReference type="AlphaFoldDB" id="A0A9X9PU07"/>
<dbReference type="EMBL" id="CYRY02001325">
    <property type="protein sequence ID" value="VCW65973.1"/>
    <property type="molecule type" value="Genomic_DNA"/>
</dbReference>
<keyword evidence="3" id="KW-1185">Reference proteome</keyword>
<gene>
    <name evidence="2" type="ORF">BN2614_LOCUS2</name>
</gene>
<evidence type="ECO:0000313" key="2">
    <source>
        <dbReference type="EMBL" id="VCW65973.1"/>
    </source>
</evidence>
<accession>A0A9X9PU07</accession>
<dbReference type="Proteomes" id="UP000269945">
    <property type="component" value="Unassembled WGS sequence"/>
</dbReference>
<feature type="chain" id="PRO_5040718418" evidence="1">
    <location>
        <begin position="35"/>
        <end position="110"/>
    </location>
</feature>
<evidence type="ECO:0000313" key="3">
    <source>
        <dbReference type="Proteomes" id="UP000269945"/>
    </source>
</evidence>